<feature type="region of interest" description="Disordered" evidence="1">
    <location>
        <begin position="356"/>
        <end position="802"/>
    </location>
</feature>
<comment type="caution">
    <text evidence="3">The sequence shown here is derived from an EMBL/GenBank/DDBJ whole genome shotgun (WGS) entry which is preliminary data.</text>
</comment>
<feature type="compositionally biased region" description="Polar residues" evidence="1">
    <location>
        <begin position="1084"/>
        <end position="1093"/>
    </location>
</feature>
<dbReference type="PANTHER" id="PTHR47743:SF1">
    <property type="entry name" value="CRACD-LIKE PROTEIN"/>
    <property type="match status" value="1"/>
</dbReference>
<dbReference type="EMBL" id="JAATJU010025300">
    <property type="protein sequence ID" value="KAH0503986.1"/>
    <property type="molecule type" value="Genomic_DNA"/>
</dbReference>
<dbReference type="Proteomes" id="UP000710432">
    <property type="component" value="Unassembled WGS sequence"/>
</dbReference>
<dbReference type="Pfam" id="PF15262">
    <property type="entry name" value="DUF4592"/>
    <property type="match status" value="1"/>
</dbReference>
<feature type="compositionally biased region" description="Basic and acidic residues" evidence="1">
    <location>
        <begin position="410"/>
        <end position="419"/>
    </location>
</feature>
<feature type="compositionally biased region" description="Basic and acidic residues" evidence="1">
    <location>
        <begin position="593"/>
        <end position="607"/>
    </location>
</feature>
<name>A0A8J6G3U5_MICOH</name>
<gene>
    <name evidence="3" type="ORF">LTLLF_184160</name>
</gene>
<proteinExistence type="predicted"/>
<feature type="compositionally biased region" description="Basic and acidic residues" evidence="1">
    <location>
        <begin position="718"/>
        <end position="731"/>
    </location>
</feature>
<protein>
    <recommendedName>
        <fullName evidence="2">DUF4592 domain-containing protein</fullName>
    </recommendedName>
</protein>
<feature type="region of interest" description="Disordered" evidence="1">
    <location>
        <begin position="74"/>
        <end position="98"/>
    </location>
</feature>
<feature type="compositionally biased region" description="Basic and acidic residues" evidence="1">
    <location>
        <begin position="778"/>
        <end position="794"/>
    </location>
</feature>
<feature type="region of interest" description="Disordered" evidence="1">
    <location>
        <begin position="223"/>
        <end position="242"/>
    </location>
</feature>
<feature type="compositionally biased region" description="Basic and acidic residues" evidence="1">
    <location>
        <begin position="1119"/>
        <end position="1137"/>
    </location>
</feature>
<feature type="compositionally biased region" description="Polar residues" evidence="1">
    <location>
        <begin position="83"/>
        <end position="97"/>
    </location>
</feature>
<dbReference type="InterPro" id="IPR028030">
    <property type="entry name" value="DUF4592"/>
</dbReference>
<feature type="region of interest" description="Disordered" evidence="1">
    <location>
        <begin position="819"/>
        <end position="1148"/>
    </location>
</feature>
<sequence>MLTSWRPLDVERCVTTSGLFGRVICYLDYEHRKCEPDMISTRVMDVKLRESAEGLGEDGTGKKKSKFKTFKKLFGKKKRKESPSSTGNSTWKQNQAKNEVIAIESGPVGYDSEDELEESRGTLGNRALSHDSIFFPESGQDPARPVRVFSQENVCDRIKALQLKIQCNVKMGPPPPGGIPIKRAEETGISSEDDGLPRSPPEMSLLHDAGPGTTIKASAILVSSSRPQSPDHTRDATVSSRTLDGSLAPVADFSHPPESSSCLDNSAAKHKLLVKPRNQRSSKMRRLSSRAQSESLSDLSWTLEEEEHEKKPLLRVNTEVDPSSGHWDLMLGRRPELGGPVTLLLPGGACARRARLQHSAAVSGSMEEGNSPGDEPSSHQATPELTEPMAVSVPRPETPSLPQDSPYHIPHSEIQKEELSSGGLCPLVESMSEEVFCDSGDVETPLSTDVPDGGMAPPKDSVEPEDTTALPEGETVPSKEDITPPEGDTTQVMAPPKRDMSPSRSDMAPPKRIVKPPERDIAPPERDMSPSKGDVAPPRRIIAPPEKDMSPPERDMSPSKGDVAPPKRIIAPPEKDMSPPERDMSPSKGDVAPPERDMSPSKEDVAPPKRIMAPPERDMSPSNEDMTPPKGIMKPPNRDTILPKEEAPPPEVVIDTNLETPSDTEGQEQSVQKEEELTLVVPRPEEVGTESCTVPSPSPPVPKSCLKHKVLAPSRSPAESHLKESSPRVQDRAVVPPARPRPAQATASGGPEKAAPGRKSERSTEPQRSVKRFSVTSSRERTRASSSRLLEHSGHAPAGGRAPILRSGLAWKSEAALDDLQVLPEPQDRKAVGGDPQDSRDMGAGQAGPGSSLQDADTCAPSVKEPVPGEDQSPFPVKLRSTSLSLKYRDGSAQEAKAVKRYSAEVRLERGGLTLHPKGEQSHAGPAPTLRGSRSPNGQGKGKSRSPEQSSIKPPLPRKPLLQSLTLQYPPASLEASPGESERLIAVIPPPEPRKEKSPQQGTEKGQPPAATGPGADGQPTPPWITMARQKRRGAPDLPVNQEDKPGSRILKTETGKQTQESVKQGDFVRSKSFLMTPVKPPVTQRQGSSGCSNDREGVASAEESQLRDEQRSAILDGARQKEISGLERHAPDHKIEWQPADEGCPPH</sequence>
<feature type="compositionally biased region" description="Basic and acidic residues" evidence="1">
    <location>
        <begin position="1042"/>
        <end position="1055"/>
    </location>
</feature>
<feature type="region of interest" description="Disordered" evidence="1">
    <location>
        <begin position="247"/>
        <end position="307"/>
    </location>
</feature>
<dbReference type="PANTHER" id="PTHR47743">
    <property type="entry name" value="KIAA1210 / KIAA1211 FAMILY MEMBER"/>
    <property type="match status" value="1"/>
</dbReference>
<accession>A0A8J6G3U5</accession>
<dbReference type="InterPro" id="IPR026713">
    <property type="entry name" value="CRACD-like"/>
</dbReference>
<feature type="compositionally biased region" description="Polar residues" evidence="1">
    <location>
        <begin position="657"/>
        <end position="670"/>
    </location>
</feature>
<feature type="compositionally biased region" description="Basic residues" evidence="1">
    <location>
        <begin position="268"/>
        <end position="288"/>
    </location>
</feature>
<reference evidence="3" key="1">
    <citation type="submission" date="2020-03" db="EMBL/GenBank/DDBJ databases">
        <title>Studies in the Genomics of Life Span.</title>
        <authorList>
            <person name="Glass D."/>
        </authorList>
    </citation>
    <scope>NUCLEOTIDE SEQUENCE</scope>
    <source>
        <strain evidence="3">LTLLF</strain>
        <tissue evidence="3">Muscle</tissue>
    </source>
</reference>
<feature type="domain" description="DUF4592" evidence="2">
    <location>
        <begin position="167"/>
        <end position="284"/>
    </location>
</feature>
<feature type="region of interest" description="Disordered" evidence="1">
    <location>
        <begin position="188"/>
        <end position="210"/>
    </location>
</feature>
<feature type="compositionally biased region" description="Basic and acidic residues" evidence="1">
    <location>
        <begin position="573"/>
        <end position="585"/>
    </location>
</feature>
<feature type="compositionally biased region" description="Basic and acidic residues" evidence="1">
    <location>
        <begin position="515"/>
        <end position="529"/>
    </location>
</feature>
<evidence type="ECO:0000259" key="2">
    <source>
        <dbReference type="Pfam" id="PF15262"/>
    </source>
</evidence>
<feature type="compositionally biased region" description="Polar residues" evidence="1">
    <location>
        <begin position="289"/>
        <end position="300"/>
    </location>
</feature>
<evidence type="ECO:0000313" key="3">
    <source>
        <dbReference type="EMBL" id="KAH0503986.1"/>
    </source>
</evidence>
<evidence type="ECO:0000313" key="4">
    <source>
        <dbReference type="Proteomes" id="UP000710432"/>
    </source>
</evidence>
<feature type="compositionally biased region" description="Basic and acidic residues" evidence="1">
    <location>
        <begin position="826"/>
        <end position="841"/>
    </location>
</feature>
<feature type="compositionally biased region" description="Basic and acidic residues" evidence="1">
    <location>
        <begin position="545"/>
        <end position="557"/>
    </location>
</feature>
<dbReference type="AlphaFoldDB" id="A0A8J6G3U5"/>
<evidence type="ECO:0000256" key="1">
    <source>
        <dbReference type="SAM" id="MobiDB-lite"/>
    </source>
</evidence>
<organism evidence="3 4">
    <name type="scientific">Microtus ochrogaster</name>
    <name type="common">Prairie vole</name>
    <dbReference type="NCBI Taxonomy" id="79684"/>
    <lineage>
        <taxon>Eukaryota</taxon>
        <taxon>Metazoa</taxon>
        <taxon>Chordata</taxon>
        <taxon>Craniata</taxon>
        <taxon>Vertebrata</taxon>
        <taxon>Euteleostomi</taxon>
        <taxon>Mammalia</taxon>
        <taxon>Eutheria</taxon>
        <taxon>Euarchontoglires</taxon>
        <taxon>Glires</taxon>
        <taxon>Rodentia</taxon>
        <taxon>Myomorpha</taxon>
        <taxon>Muroidea</taxon>
        <taxon>Cricetidae</taxon>
        <taxon>Arvicolinae</taxon>
        <taxon>Microtus</taxon>
    </lineage>
</organism>
<feature type="compositionally biased region" description="Low complexity" evidence="1">
    <location>
        <begin position="732"/>
        <end position="745"/>
    </location>
</feature>